<evidence type="ECO:0000256" key="1">
    <source>
        <dbReference type="ARBA" id="ARBA00022649"/>
    </source>
</evidence>
<dbReference type="Proteomes" id="UP001311730">
    <property type="component" value="Unassembled WGS sequence"/>
</dbReference>
<dbReference type="InterPro" id="IPR035093">
    <property type="entry name" value="RelE/ParE_toxin_dom_sf"/>
</dbReference>
<evidence type="ECO:0000313" key="2">
    <source>
        <dbReference type="EMBL" id="MEB3075581.1"/>
    </source>
</evidence>
<dbReference type="RefSeq" id="WP_314680005.1">
    <property type="nucleotide sequence ID" value="NZ_JAYKBW010000011.1"/>
</dbReference>
<accession>A0ABU5Z9D8</accession>
<dbReference type="Pfam" id="PF05016">
    <property type="entry name" value="ParE_toxin"/>
    <property type="match status" value="1"/>
</dbReference>
<sequence length="100" mass="12247">MNTLQIRWTKTAANNIRKTLAYWHEHNDSFAYSEKILDETEKAEKAILDNPYRKQEYSELLNLYRRYFFKGKFVLYYRIDELANIIWITNFRSAKQKPLF</sequence>
<proteinExistence type="predicted"/>
<protein>
    <submittedName>
        <fullName evidence="2">Type II toxin-antitoxin system RelE/ParE family toxin</fullName>
    </submittedName>
</protein>
<dbReference type="EMBL" id="JAYKBW010000011">
    <property type="protein sequence ID" value="MEB3075581.1"/>
    <property type="molecule type" value="Genomic_DNA"/>
</dbReference>
<name>A0ABU5Z9D8_9FLAO</name>
<comment type="caution">
    <text evidence="2">The sequence shown here is derived from an EMBL/GenBank/DDBJ whole genome shotgun (WGS) entry which is preliminary data.</text>
</comment>
<reference evidence="2 3" key="1">
    <citation type="submission" date="2023-12" db="EMBL/GenBank/DDBJ databases">
        <title>Genomic sequences of Capnocytophaga and Parvimonas strains.</title>
        <authorList>
            <person name="Watt R.M."/>
            <person name="Wang M."/>
            <person name="Yang T."/>
            <person name="Tong W.M."/>
        </authorList>
    </citation>
    <scope>NUCLEOTIDE SEQUENCE [LARGE SCALE GENOMIC DNA]</scope>
    <source>
        <strain evidence="2 3">CCUG 13096</strain>
    </source>
</reference>
<organism evidence="2 3">
    <name type="scientific">Capnocytophaga gingivalis</name>
    <dbReference type="NCBI Taxonomy" id="1017"/>
    <lineage>
        <taxon>Bacteria</taxon>
        <taxon>Pseudomonadati</taxon>
        <taxon>Bacteroidota</taxon>
        <taxon>Flavobacteriia</taxon>
        <taxon>Flavobacteriales</taxon>
        <taxon>Flavobacteriaceae</taxon>
        <taxon>Capnocytophaga</taxon>
    </lineage>
</organism>
<dbReference type="Gene3D" id="3.30.2310.20">
    <property type="entry name" value="RelE-like"/>
    <property type="match status" value="1"/>
</dbReference>
<keyword evidence="1" id="KW-1277">Toxin-antitoxin system</keyword>
<gene>
    <name evidence="2" type="ORF">VJJ08_09765</name>
</gene>
<evidence type="ECO:0000313" key="3">
    <source>
        <dbReference type="Proteomes" id="UP001311730"/>
    </source>
</evidence>
<dbReference type="InterPro" id="IPR007712">
    <property type="entry name" value="RelE/ParE_toxin"/>
</dbReference>
<keyword evidence="3" id="KW-1185">Reference proteome</keyword>